<keyword evidence="6" id="KW-1185">Reference proteome</keyword>
<dbReference type="eggNOG" id="COG4704">
    <property type="taxonomic scope" value="Bacteria"/>
</dbReference>
<name>A0A1V3TXD4_ELIME</name>
<gene>
    <name evidence="5" type="ORF">BMF97_16255</name>
</gene>
<dbReference type="AlphaFoldDB" id="A0A1V3TXD4"/>
<dbReference type="Pfam" id="PF13205">
    <property type="entry name" value="Big_5"/>
    <property type="match status" value="1"/>
</dbReference>
<feature type="region of interest" description="Disordered" evidence="2">
    <location>
        <begin position="22"/>
        <end position="41"/>
    </location>
</feature>
<dbReference type="InterPro" id="IPR032812">
    <property type="entry name" value="SbsA_Ig"/>
</dbReference>
<feature type="region of interest" description="Disordered" evidence="2">
    <location>
        <begin position="544"/>
        <end position="609"/>
    </location>
</feature>
<comment type="caution">
    <text evidence="5">The sequence shown here is derived from an EMBL/GenBank/DDBJ whole genome shotgun (WGS) entry which is preliminary data.</text>
</comment>
<proteinExistence type="predicted"/>
<evidence type="ECO:0000313" key="6">
    <source>
        <dbReference type="Proteomes" id="UP000188947"/>
    </source>
</evidence>
<dbReference type="PROSITE" id="PS51257">
    <property type="entry name" value="PROKAR_LIPOPROTEIN"/>
    <property type="match status" value="1"/>
</dbReference>
<feature type="compositionally biased region" description="Low complexity" evidence="2">
    <location>
        <begin position="590"/>
        <end position="603"/>
    </location>
</feature>
<keyword evidence="1 3" id="KW-0732">Signal</keyword>
<organism evidence="5 6">
    <name type="scientific">Elizabethkingia meningoseptica</name>
    <name type="common">Chryseobacterium meningosepticum</name>
    <dbReference type="NCBI Taxonomy" id="238"/>
    <lineage>
        <taxon>Bacteria</taxon>
        <taxon>Pseudomonadati</taxon>
        <taxon>Bacteroidota</taxon>
        <taxon>Flavobacteriia</taxon>
        <taxon>Flavobacteriales</taxon>
        <taxon>Weeksellaceae</taxon>
        <taxon>Elizabethkingia</taxon>
    </lineage>
</organism>
<feature type="signal peptide" evidence="3">
    <location>
        <begin position="1"/>
        <end position="19"/>
    </location>
</feature>
<dbReference type="KEGG" id="emg:BBD33_04550"/>
<feature type="domain" description="SbsA Ig-like" evidence="4">
    <location>
        <begin position="28"/>
        <end position="132"/>
    </location>
</feature>
<dbReference type="STRING" id="238.BBD35_06380"/>
<protein>
    <recommendedName>
        <fullName evidence="4">SbsA Ig-like domain-containing protein</fullName>
    </recommendedName>
</protein>
<reference evidence="5 6" key="1">
    <citation type="submission" date="2016-11" db="EMBL/GenBank/DDBJ databases">
        <title>Genome sequence and comparative genomic analysis of clinical strain Elizabethkingia meningoseptica 61421 PRCM.</title>
        <authorList>
            <person name="Wang M."/>
            <person name="Hu S."/>
            <person name="Cao L."/>
            <person name="Jiang T."/>
            <person name="Zhou Y."/>
            <person name="Ming D."/>
        </authorList>
    </citation>
    <scope>NUCLEOTIDE SEQUENCE [LARGE SCALE GENOMIC DNA]</scope>
    <source>
        <strain evidence="5 6">61421 PRCM</strain>
    </source>
</reference>
<accession>A0A1V3TXD4</accession>
<dbReference type="RefSeq" id="WP_016169919.1">
    <property type="nucleotide sequence ID" value="NZ_CP014338.1"/>
</dbReference>
<evidence type="ECO:0000313" key="5">
    <source>
        <dbReference type="EMBL" id="OOH93034.1"/>
    </source>
</evidence>
<evidence type="ECO:0000259" key="4">
    <source>
        <dbReference type="Pfam" id="PF13205"/>
    </source>
</evidence>
<evidence type="ECO:0000256" key="3">
    <source>
        <dbReference type="SAM" id="SignalP"/>
    </source>
</evidence>
<dbReference type="Proteomes" id="UP000188947">
    <property type="component" value="Unassembled WGS sequence"/>
</dbReference>
<evidence type="ECO:0000256" key="2">
    <source>
        <dbReference type="SAM" id="MobiDB-lite"/>
    </source>
</evidence>
<dbReference type="OrthoDB" id="9809989at2"/>
<dbReference type="EMBL" id="MPOG01000019">
    <property type="protein sequence ID" value="OOH93034.1"/>
    <property type="molecule type" value="Genomic_DNA"/>
</dbReference>
<feature type="chain" id="PRO_5010746083" description="SbsA Ig-like domain-containing protein" evidence="3">
    <location>
        <begin position="20"/>
        <end position="609"/>
    </location>
</feature>
<feature type="compositionally biased region" description="Basic and acidic residues" evidence="2">
    <location>
        <begin position="567"/>
        <end position="589"/>
    </location>
</feature>
<dbReference type="GeneID" id="48543729"/>
<evidence type="ECO:0000256" key="1">
    <source>
        <dbReference type="ARBA" id="ARBA00022729"/>
    </source>
</evidence>
<sequence>MRNAFFLFFILLIFSCARVGSPNGGEKDKTPPRVLSSSPDSLAKNVPTSLKELRIDFDEYVTLKDASKQLVISPPIKKIKKMIPSSIANKYVLIQWEDTLQANTTYNFNFGNSIADNNEGNILPYYSLVFSTGKTIDSLYISGNVDDVLNPRKKKKGETITTADKEKPMVVGLYKADAKDYKDKPYYISRVDPDGYFELNYLAAGDYNIIAFQDDNQNQIYDPGKEKIAFLPEPIHLEKNIKGLRLLVSPPKKKFKYVETKTIPGGLNMLFEGKPDSLQLKQVGDALSDFKIVHKPTSDSAYVWINPKANNFKDASVNLKFSYYNSVKKKVDTTSTYYKVNPKDELTLNNQSGTTLPPGSGLKLKANMALDNVDFAQWELKADSTVVVPFKASISRSNPFEINLDAEMQTGKKYSLRVAKESVSAFYFKNAKPIIYNFDIGKKDDYGSLVFELTNAPTAPFWIQLLNDNFEVVKEQKVEGKTEIKFDNLKAETYSIRILVDNNKNGVWDGADFENHIQPEEAYLFRKKMTVKPLWEMKEPWDLKDTSKNDKEDEDESLMPSGTGIKTIEEQEREKAKEKPKEDKNKKDPNNLLLQQQQQMLNQGYTTPR</sequence>